<dbReference type="EMBL" id="JAEAOA010000394">
    <property type="protein sequence ID" value="KAK3576721.1"/>
    <property type="molecule type" value="Genomic_DNA"/>
</dbReference>
<evidence type="ECO:0000313" key="12">
    <source>
        <dbReference type="Proteomes" id="UP001195483"/>
    </source>
</evidence>
<organism evidence="11 12">
    <name type="scientific">Potamilus streckersoni</name>
    <dbReference type="NCBI Taxonomy" id="2493646"/>
    <lineage>
        <taxon>Eukaryota</taxon>
        <taxon>Metazoa</taxon>
        <taxon>Spiralia</taxon>
        <taxon>Lophotrochozoa</taxon>
        <taxon>Mollusca</taxon>
        <taxon>Bivalvia</taxon>
        <taxon>Autobranchia</taxon>
        <taxon>Heteroconchia</taxon>
        <taxon>Palaeoheterodonta</taxon>
        <taxon>Unionida</taxon>
        <taxon>Unionoidea</taxon>
        <taxon>Unionidae</taxon>
        <taxon>Ambleminae</taxon>
        <taxon>Lampsilini</taxon>
        <taxon>Potamilus</taxon>
    </lineage>
</organism>
<keyword evidence="7" id="KW-0482">Metalloprotease</keyword>
<evidence type="ECO:0000256" key="1">
    <source>
        <dbReference type="ARBA" id="ARBA00001947"/>
    </source>
</evidence>
<evidence type="ECO:0000256" key="7">
    <source>
        <dbReference type="ARBA" id="ARBA00023049"/>
    </source>
</evidence>
<evidence type="ECO:0000259" key="9">
    <source>
        <dbReference type="Pfam" id="PF01431"/>
    </source>
</evidence>
<dbReference type="GO" id="GO:0016485">
    <property type="term" value="P:protein processing"/>
    <property type="evidence" value="ECO:0007669"/>
    <property type="project" value="TreeGrafter"/>
</dbReference>
<dbReference type="InterPro" id="IPR018497">
    <property type="entry name" value="Peptidase_M13_C"/>
</dbReference>
<sequence length="772" mass="88298">MRRTLLEMMLLFLVLILTITVGCLAAVLVNISNKEVTVKVQSNCKSATFEGLTPARESKAADCGEKDGLNKSNSPYAGVCLTEGCVLAAALIMESIDPNVDPCEDFYEYACGAWKRKHVIPQDMSNLYSYGVLRENVLTIVKGVLEEEVNENDLKAQKNAKYLYQSCMNETLLEERGIKVVNPLLKELGGWPILGNATGYAWNESEFDLNTLLTTTAKYYNLPIIVPWVGLDDLDNTKYIIFIDQTWFGIDDAKQYLEKKYEDQLSVYKQMIINTALLFGANEETANADATEIIHFETNLANITIPAEERRDNNKLYNRMTIKDLINNFTDRNASAAIQFNWLDYLQRIVDLGDNNVTLHENESVVLMTPSYYSKLINVMQKYSKRTVANYVVWRLMMNRLKNLPKRFTEEYFKYSQVAYGNEMEAARWKRCTRYVISNFGMLIGRLFVKEHFDSHSKDEAKQMIENIRSTFMESVDNLDWMDNQTKAVAKEKAKAIIDLIGYPDYIMEDETLESIYENMTMDPNKYFENVLFILKREYANEVAKLRDTFNVSNDKWTTPPTIVNAFYSPQKNQIIFPAGILQPPYFRGDQPKALNYGGIGFLMAHEITHGFDDSGRQYDKSGNLQNWWTVESEQKFKEKAQCLIDQYSSYVSPISKVNVNGIRTQGENIADNGGATQAYLGYHRWLKSQSHPEPKLPGLNFTSDQLFFINLAQIRCGSSRKADDINHILTGAHSPNNFRIIGTLQNMPEFSMAFNCPLGSPMNPEKKCSFW</sequence>
<keyword evidence="12" id="KW-1185">Reference proteome</keyword>
<proteinExistence type="inferred from homology"/>
<reference evidence="11" key="3">
    <citation type="submission" date="2023-05" db="EMBL/GenBank/DDBJ databases">
        <authorList>
            <person name="Smith C.H."/>
        </authorList>
    </citation>
    <scope>NUCLEOTIDE SEQUENCE</scope>
    <source>
        <strain evidence="11">CHS0354</strain>
        <tissue evidence="11">Mantle</tissue>
    </source>
</reference>
<comment type="caution">
    <text evidence="11">The sequence shown here is derived from an EMBL/GenBank/DDBJ whole genome shotgun (WGS) entry which is preliminary data.</text>
</comment>
<dbReference type="Proteomes" id="UP001195483">
    <property type="component" value="Unassembled WGS sequence"/>
</dbReference>
<dbReference type="PROSITE" id="PS51257">
    <property type="entry name" value="PROKAR_LIPOPROTEIN"/>
    <property type="match status" value="1"/>
</dbReference>
<comment type="cofactor">
    <cofactor evidence="1">
        <name>Zn(2+)</name>
        <dbReference type="ChEBI" id="CHEBI:29105"/>
    </cofactor>
</comment>
<reference evidence="11" key="2">
    <citation type="journal article" date="2021" name="Genome Biol. Evol.">
        <title>Developing a high-quality reference genome for a parasitic bivalve with doubly uniparental inheritance (Bivalvia: Unionida).</title>
        <authorList>
            <person name="Smith C.H."/>
        </authorList>
    </citation>
    <scope>NUCLEOTIDE SEQUENCE</scope>
    <source>
        <strain evidence="11">CHS0354</strain>
        <tissue evidence="11">Mantle</tissue>
    </source>
</reference>
<comment type="similarity">
    <text evidence="2">Belongs to the peptidase M13 family.</text>
</comment>
<name>A0AAE0VGG7_9BIVA</name>
<dbReference type="GO" id="GO:0046872">
    <property type="term" value="F:metal ion binding"/>
    <property type="evidence" value="ECO:0007669"/>
    <property type="project" value="UniProtKB-KW"/>
</dbReference>
<reference evidence="11" key="1">
    <citation type="journal article" date="2021" name="Genome Biol. Evol.">
        <title>A High-Quality Reference Genome for a Parasitic Bivalve with Doubly Uniparental Inheritance (Bivalvia: Unionida).</title>
        <authorList>
            <person name="Smith C.H."/>
        </authorList>
    </citation>
    <scope>NUCLEOTIDE SEQUENCE</scope>
    <source>
        <strain evidence="11">CHS0354</strain>
    </source>
</reference>
<evidence type="ECO:0000256" key="3">
    <source>
        <dbReference type="ARBA" id="ARBA00022670"/>
    </source>
</evidence>
<feature type="domain" description="Peptidase M13 C-terminal" evidence="9">
    <location>
        <begin position="565"/>
        <end position="770"/>
    </location>
</feature>
<evidence type="ECO:0000259" key="10">
    <source>
        <dbReference type="Pfam" id="PF05649"/>
    </source>
</evidence>
<accession>A0AAE0VGG7</accession>
<dbReference type="InterPro" id="IPR042089">
    <property type="entry name" value="Peptidase_M13_dom_2"/>
</dbReference>
<feature type="signal peptide" evidence="8">
    <location>
        <begin position="1"/>
        <end position="25"/>
    </location>
</feature>
<keyword evidence="5" id="KW-0378">Hydrolase</keyword>
<dbReference type="InterPro" id="IPR008753">
    <property type="entry name" value="Peptidase_M13_N"/>
</dbReference>
<evidence type="ECO:0000256" key="4">
    <source>
        <dbReference type="ARBA" id="ARBA00022723"/>
    </source>
</evidence>
<evidence type="ECO:0000256" key="6">
    <source>
        <dbReference type="ARBA" id="ARBA00022833"/>
    </source>
</evidence>
<evidence type="ECO:0008006" key="13">
    <source>
        <dbReference type="Google" id="ProtNLM"/>
    </source>
</evidence>
<dbReference type="Pfam" id="PF01431">
    <property type="entry name" value="Peptidase_M13"/>
    <property type="match status" value="1"/>
</dbReference>
<evidence type="ECO:0000256" key="2">
    <source>
        <dbReference type="ARBA" id="ARBA00007357"/>
    </source>
</evidence>
<dbReference type="GO" id="GO:0004222">
    <property type="term" value="F:metalloendopeptidase activity"/>
    <property type="evidence" value="ECO:0007669"/>
    <property type="project" value="InterPro"/>
</dbReference>
<keyword evidence="3" id="KW-0645">Protease</keyword>
<feature type="domain" description="Peptidase M13 N-terminal" evidence="10">
    <location>
        <begin position="102"/>
        <end position="504"/>
    </location>
</feature>
<protein>
    <recommendedName>
        <fullName evidence="13">Neprilysin</fullName>
    </recommendedName>
</protein>
<dbReference type="GO" id="GO:0005886">
    <property type="term" value="C:plasma membrane"/>
    <property type="evidence" value="ECO:0007669"/>
    <property type="project" value="TreeGrafter"/>
</dbReference>
<gene>
    <name evidence="11" type="ORF">CHS0354_005556</name>
</gene>
<keyword evidence="6" id="KW-0862">Zinc</keyword>
<dbReference type="InterPro" id="IPR024079">
    <property type="entry name" value="MetalloPept_cat_dom_sf"/>
</dbReference>
<evidence type="ECO:0000256" key="8">
    <source>
        <dbReference type="SAM" id="SignalP"/>
    </source>
</evidence>
<dbReference type="Gene3D" id="3.40.390.10">
    <property type="entry name" value="Collagenase (Catalytic Domain)"/>
    <property type="match status" value="1"/>
</dbReference>
<dbReference type="SUPFAM" id="SSF55486">
    <property type="entry name" value="Metalloproteases ('zincins'), catalytic domain"/>
    <property type="match status" value="1"/>
</dbReference>
<dbReference type="PANTHER" id="PTHR11733">
    <property type="entry name" value="ZINC METALLOPROTEASE FAMILY M13 NEPRILYSIN-RELATED"/>
    <property type="match status" value="1"/>
</dbReference>
<keyword evidence="4" id="KW-0479">Metal-binding</keyword>
<evidence type="ECO:0000256" key="5">
    <source>
        <dbReference type="ARBA" id="ARBA00022801"/>
    </source>
</evidence>
<dbReference type="PRINTS" id="PR00786">
    <property type="entry name" value="NEPRILYSIN"/>
</dbReference>
<dbReference type="CDD" id="cd08662">
    <property type="entry name" value="M13"/>
    <property type="match status" value="1"/>
</dbReference>
<dbReference type="PROSITE" id="PS51885">
    <property type="entry name" value="NEPRILYSIN"/>
    <property type="match status" value="1"/>
</dbReference>
<keyword evidence="8" id="KW-0732">Signal</keyword>
<evidence type="ECO:0000313" key="11">
    <source>
        <dbReference type="EMBL" id="KAK3576721.1"/>
    </source>
</evidence>
<feature type="chain" id="PRO_5042066602" description="Neprilysin" evidence="8">
    <location>
        <begin position="26"/>
        <end position="772"/>
    </location>
</feature>
<dbReference type="InterPro" id="IPR000718">
    <property type="entry name" value="Peptidase_M13"/>
</dbReference>
<dbReference type="AlphaFoldDB" id="A0AAE0VGG7"/>
<dbReference type="Pfam" id="PF05649">
    <property type="entry name" value="Peptidase_M13_N"/>
    <property type="match status" value="1"/>
</dbReference>
<dbReference type="PANTHER" id="PTHR11733:SF167">
    <property type="entry name" value="FI17812P1-RELATED"/>
    <property type="match status" value="1"/>
</dbReference>
<dbReference type="Gene3D" id="1.10.1380.10">
    <property type="entry name" value="Neutral endopeptidase , domain2"/>
    <property type="match status" value="1"/>
</dbReference>